<dbReference type="InterPro" id="IPR000014">
    <property type="entry name" value="PAS"/>
</dbReference>
<dbReference type="PROSITE" id="PS50112">
    <property type="entry name" value="PAS"/>
    <property type="match status" value="1"/>
</dbReference>
<dbReference type="RefSeq" id="WP_212699264.1">
    <property type="nucleotide sequence ID" value="NZ_JADMKU010000001.1"/>
</dbReference>
<dbReference type="InterPro" id="IPR005467">
    <property type="entry name" value="His_kinase_dom"/>
</dbReference>
<dbReference type="Proteomes" id="UP001195941">
    <property type="component" value="Unassembled WGS sequence"/>
</dbReference>
<evidence type="ECO:0000259" key="10">
    <source>
        <dbReference type="PROSITE" id="PS50112"/>
    </source>
</evidence>
<evidence type="ECO:0000259" key="9">
    <source>
        <dbReference type="PROSITE" id="PS50110"/>
    </source>
</evidence>
<keyword evidence="4" id="KW-0902">Two-component regulatory system</keyword>
<dbReference type="CDD" id="cd16922">
    <property type="entry name" value="HATPase_EvgS-ArcB-TorS-like"/>
    <property type="match status" value="1"/>
</dbReference>
<name>A0ABS5HLA3_9RHOB</name>
<feature type="domain" description="Histidine kinase" evidence="8">
    <location>
        <begin position="349"/>
        <end position="573"/>
    </location>
</feature>
<dbReference type="EC" id="2.7.13.3" evidence="2"/>
<dbReference type="InterPro" id="IPR036641">
    <property type="entry name" value="HPT_dom_sf"/>
</dbReference>
<dbReference type="CDD" id="cd00082">
    <property type="entry name" value="HisKA"/>
    <property type="match status" value="1"/>
</dbReference>
<dbReference type="Gene3D" id="3.30.565.10">
    <property type="entry name" value="Histidine kinase-like ATPase, C-terminal domain"/>
    <property type="match status" value="1"/>
</dbReference>
<accession>A0ABS5HLA3</accession>
<evidence type="ECO:0000259" key="8">
    <source>
        <dbReference type="PROSITE" id="PS50109"/>
    </source>
</evidence>
<protein>
    <recommendedName>
        <fullName evidence="2">histidine kinase</fullName>
        <ecNumber evidence="2">2.7.13.3</ecNumber>
    </recommendedName>
</protein>
<evidence type="ECO:0000256" key="6">
    <source>
        <dbReference type="PROSITE-ProRule" id="PRU00169"/>
    </source>
</evidence>
<dbReference type="Pfam" id="PF13426">
    <property type="entry name" value="PAS_9"/>
    <property type="match status" value="1"/>
</dbReference>
<comment type="caution">
    <text evidence="13">The sequence shown here is derived from an EMBL/GenBank/DDBJ whole genome shotgun (WGS) entry which is preliminary data.</text>
</comment>
<dbReference type="PROSITE" id="PS50894">
    <property type="entry name" value="HPT"/>
    <property type="match status" value="1"/>
</dbReference>
<dbReference type="SUPFAM" id="SSF55785">
    <property type="entry name" value="PYP-like sensor domain (PAS domain)"/>
    <property type="match status" value="1"/>
</dbReference>
<evidence type="ECO:0000256" key="2">
    <source>
        <dbReference type="ARBA" id="ARBA00012438"/>
    </source>
</evidence>
<evidence type="ECO:0000259" key="12">
    <source>
        <dbReference type="PROSITE" id="PS50894"/>
    </source>
</evidence>
<dbReference type="PANTHER" id="PTHR45339">
    <property type="entry name" value="HYBRID SIGNAL TRANSDUCTION HISTIDINE KINASE J"/>
    <property type="match status" value="1"/>
</dbReference>
<dbReference type="SUPFAM" id="SSF47384">
    <property type="entry name" value="Homodimeric domain of signal transducing histidine kinase"/>
    <property type="match status" value="1"/>
</dbReference>
<dbReference type="Gene3D" id="1.20.120.160">
    <property type="entry name" value="HPT domain"/>
    <property type="match status" value="1"/>
</dbReference>
<feature type="domain" description="PAS" evidence="10">
    <location>
        <begin position="211"/>
        <end position="256"/>
    </location>
</feature>
<dbReference type="InterPro" id="IPR008207">
    <property type="entry name" value="Sig_transdc_His_kin_Hpt_dom"/>
</dbReference>
<dbReference type="PROSITE" id="PS50113">
    <property type="entry name" value="PAC"/>
    <property type="match status" value="1"/>
</dbReference>
<feature type="domain" description="Response regulatory" evidence="9">
    <location>
        <begin position="596"/>
        <end position="712"/>
    </location>
</feature>
<keyword evidence="7" id="KW-1133">Transmembrane helix</keyword>
<feature type="domain" description="HPt" evidence="12">
    <location>
        <begin position="733"/>
        <end position="829"/>
    </location>
</feature>
<dbReference type="InterPro" id="IPR003594">
    <property type="entry name" value="HATPase_dom"/>
</dbReference>
<dbReference type="InterPro" id="IPR036097">
    <property type="entry name" value="HisK_dim/P_sf"/>
</dbReference>
<comment type="catalytic activity">
    <reaction evidence="1">
        <text>ATP + protein L-histidine = ADP + protein N-phospho-L-histidine.</text>
        <dbReference type="EC" id="2.7.13.3"/>
    </reaction>
</comment>
<dbReference type="SMART" id="SM00387">
    <property type="entry name" value="HATPase_c"/>
    <property type="match status" value="1"/>
</dbReference>
<dbReference type="Pfam" id="PF02518">
    <property type="entry name" value="HATPase_c"/>
    <property type="match status" value="1"/>
</dbReference>
<dbReference type="SMART" id="SM00448">
    <property type="entry name" value="REC"/>
    <property type="match status" value="1"/>
</dbReference>
<dbReference type="InterPro" id="IPR011006">
    <property type="entry name" value="CheY-like_superfamily"/>
</dbReference>
<dbReference type="InterPro" id="IPR004358">
    <property type="entry name" value="Sig_transdc_His_kin-like_C"/>
</dbReference>
<dbReference type="NCBIfam" id="TIGR00229">
    <property type="entry name" value="sensory_box"/>
    <property type="match status" value="1"/>
</dbReference>
<evidence type="ECO:0000313" key="14">
    <source>
        <dbReference type="Proteomes" id="UP001195941"/>
    </source>
</evidence>
<dbReference type="InterPro" id="IPR001789">
    <property type="entry name" value="Sig_transdc_resp-reg_receiver"/>
</dbReference>
<dbReference type="PROSITE" id="PS50110">
    <property type="entry name" value="RESPONSE_REGULATORY"/>
    <property type="match status" value="1"/>
</dbReference>
<evidence type="ECO:0000256" key="7">
    <source>
        <dbReference type="SAM" id="Phobius"/>
    </source>
</evidence>
<feature type="modified residue" description="4-aspartylphosphate" evidence="6">
    <location>
        <position position="645"/>
    </location>
</feature>
<evidence type="ECO:0000256" key="5">
    <source>
        <dbReference type="PROSITE-ProRule" id="PRU00110"/>
    </source>
</evidence>
<evidence type="ECO:0000259" key="11">
    <source>
        <dbReference type="PROSITE" id="PS50113"/>
    </source>
</evidence>
<dbReference type="SUPFAM" id="SSF52172">
    <property type="entry name" value="CheY-like"/>
    <property type="match status" value="1"/>
</dbReference>
<dbReference type="PRINTS" id="PR00344">
    <property type="entry name" value="BCTRLSENSOR"/>
</dbReference>
<dbReference type="InterPro" id="IPR035965">
    <property type="entry name" value="PAS-like_dom_sf"/>
</dbReference>
<dbReference type="Gene3D" id="1.10.287.130">
    <property type="match status" value="1"/>
</dbReference>
<evidence type="ECO:0000313" key="13">
    <source>
        <dbReference type="EMBL" id="MBR9649765.1"/>
    </source>
</evidence>
<dbReference type="SUPFAM" id="SSF55874">
    <property type="entry name" value="ATPase domain of HSP90 chaperone/DNA topoisomerase II/histidine kinase"/>
    <property type="match status" value="1"/>
</dbReference>
<dbReference type="CDD" id="cd17546">
    <property type="entry name" value="REC_hyHK_CKI1_RcsC-like"/>
    <property type="match status" value="1"/>
</dbReference>
<keyword evidence="14" id="KW-1185">Reference proteome</keyword>
<dbReference type="EMBL" id="JADMKU010000001">
    <property type="protein sequence ID" value="MBR9649765.1"/>
    <property type="molecule type" value="Genomic_DNA"/>
</dbReference>
<evidence type="ECO:0000256" key="4">
    <source>
        <dbReference type="ARBA" id="ARBA00023012"/>
    </source>
</evidence>
<dbReference type="SUPFAM" id="SSF47226">
    <property type="entry name" value="Histidine-containing phosphotransfer domain, HPT domain"/>
    <property type="match status" value="1"/>
</dbReference>
<dbReference type="PROSITE" id="PS50109">
    <property type="entry name" value="HIS_KIN"/>
    <property type="match status" value="1"/>
</dbReference>
<keyword evidence="7" id="KW-0812">Transmembrane</keyword>
<gene>
    <name evidence="13" type="ORF">IT775_01340</name>
</gene>
<dbReference type="InterPro" id="IPR000700">
    <property type="entry name" value="PAS-assoc_C"/>
</dbReference>
<evidence type="ECO:0000256" key="1">
    <source>
        <dbReference type="ARBA" id="ARBA00000085"/>
    </source>
</evidence>
<dbReference type="PANTHER" id="PTHR45339:SF5">
    <property type="entry name" value="HISTIDINE KINASE"/>
    <property type="match status" value="1"/>
</dbReference>
<dbReference type="Pfam" id="PF00512">
    <property type="entry name" value="HisKA"/>
    <property type="match status" value="1"/>
</dbReference>
<dbReference type="CDD" id="cd00130">
    <property type="entry name" value="PAS"/>
    <property type="match status" value="1"/>
</dbReference>
<organism evidence="13 14">
    <name type="scientific">Thalassovita aquimarina</name>
    <dbReference type="NCBI Taxonomy" id="2785917"/>
    <lineage>
        <taxon>Bacteria</taxon>
        <taxon>Pseudomonadati</taxon>
        <taxon>Pseudomonadota</taxon>
        <taxon>Alphaproteobacteria</taxon>
        <taxon>Rhodobacterales</taxon>
        <taxon>Roseobacteraceae</taxon>
        <taxon>Thalassovita</taxon>
    </lineage>
</organism>
<dbReference type="InterPro" id="IPR036890">
    <property type="entry name" value="HATPase_C_sf"/>
</dbReference>
<keyword evidence="7" id="KW-0472">Membrane</keyword>
<sequence length="842" mass="92151">MVQIILLCLGIAVALVLSVQLWALSARKIQELRSSQTDNVVWTLGQIEVEYLQLNLSLKNLQLGIGDPAVAANEVRRRFNVYYNRVETLRVSPLYSSALSATDSLEIVAALKEQNDRLAPRIDAPDAELIADAAALSDDFGTVANTVRQMSTQGNIVGAAQGKDAREEVGEIMKRLSFVTALLMVLLATLAGLFFRLSQQNARRALEHKTTSVRLAEVLGTTPDALIVTDGDGRIDNFNAAAVDLLKIDRETAIGRVFRSHLLDRDGNVIALPFVKSGRIAGRELDLRAADGSIVPVEVSQGVAEVGSDRFYVYYLRDITARQKAEQALMRSRDEALSGQRAKSRFLAVMSHEMRTPLNGILGVVDLMRDKTPHSQQEIDHYLDLLQHSGQTLLNHVNDVLDIAQLEADGITLTEAPFDFDAMMERLMAPMEVAAARRGDRLRLETHPDRIGAFIGDEQRLYQVLLNLVSNAVKYTDNGEINVTVTAQPKPGGEKISLEVQVQDTGIGVAGDEQARIFEDFVRIEDVNRARREGTGLGLGIARRIVEAMGGEIGVESIPGDGSIFWFHVELTPADADKLARPEEEDSTEQPLQGQSVLVVEDIPTNRFVLRELLQRDGNKVTEAVNGKQGVDLARRTRFDLILMDINMPVMGGVEAARLIRQEGASRDSRIVAVTAHVFEQDKALFHEAGMDAVVSKPVSRKSIRAVLSGEGGSDTNRKTAVLLDEDHLSQLLRNLSAERADTLLSGLCKEAPEVLQALAATDWDAPGDIGERIHALSGAAAIVGAHRFRNALSRLEDSLTADQPQDLSGWADLLTTLWEETRTALNAFRKAHEQDPAAGES</sequence>
<dbReference type="SMART" id="SM00388">
    <property type="entry name" value="HisKA"/>
    <property type="match status" value="1"/>
</dbReference>
<reference evidence="13 14" key="1">
    <citation type="journal article" date="2021" name="Arch. Microbiol.">
        <title>Thalassobius aquimarinus sp. nov., isolated from the Sea of Japan seashore.</title>
        <authorList>
            <person name="Kurilenko V.V."/>
            <person name="Romanenko L.A."/>
            <person name="Chernysheva N.Y."/>
            <person name="Velansky P.V."/>
            <person name="Tekutyeva L.A."/>
            <person name="Isaeva M.P."/>
            <person name="Mikhailov V.V."/>
        </authorList>
    </citation>
    <scope>NUCLEOTIDE SEQUENCE [LARGE SCALE GENOMIC DNA]</scope>
    <source>
        <strain evidence="13 14">KMM 8518</strain>
    </source>
</reference>
<dbReference type="Pfam" id="PF00072">
    <property type="entry name" value="Response_reg"/>
    <property type="match status" value="1"/>
</dbReference>
<evidence type="ECO:0000256" key="3">
    <source>
        <dbReference type="ARBA" id="ARBA00022553"/>
    </source>
</evidence>
<dbReference type="Gene3D" id="3.40.50.2300">
    <property type="match status" value="1"/>
</dbReference>
<dbReference type="Pfam" id="PF01627">
    <property type="entry name" value="Hpt"/>
    <property type="match status" value="1"/>
</dbReference>
<dbReference type="Gene3D" id="3.30.450.20">
    <property type="entry name" value="PAS domain"/>
    <property type="match status" value="1"/>
</dbReference>
<keyword evidence="3 6" id="KW-0597">Phosphoprotein</keyword>
<proteinExistence type="predicted"/>
<feature type="modified residue" description="Phosphohistidine" evidence="5">
    <location>
        <position position="775"/>
    </location>
</feature>
<feature type="domain" description="PAC" evidence="11">
    <location>
        <begin position="281"/>
        <end position="331"/>
    </location>
</feature>
<feature type="transmembrane region" description="Helical" evidence="7">
    <location>
        <begin position="176"/>
        <end position="195"/>
    </location>
</feature>
<dbReference type="InterPro" id="IPR003661">
    <property type="entry name" value="HisK_dim/P_dom"/>
</dbReference>